<name>X1RPE2_9ZZZZ</name>
<sequence>MGKEGIIPEVTRFVNDRTEIACTDHVTQTTK</sequence>
<proteinExistence type="predicted"/>
<reference evidence="1" key="1">
    <citation type="journal article" date="2014" name="Front. Microbiol.">
        <title>High frequency of phylogenetically diverse reductive dehalogenase-homologous genes in deep subseafloor sedimentary metagenomes.</title>
        <authorList>
            <person name="Kawai M."/>
            <person name="Futagami T."/>
            <person name="Toyoda A."/>
            <person name="Takaki Y."/>
            <person name="Nishi S."/>
            <person name="Hori S."/>
            <person name="Arai W."/>
            <person name="Tsubouchi T."/>
            <person name="Morono Y."/>
            <person name="Uchiyama I."/>
            <person name="Ito T."/>
            <person name="Fujiyama A."/>
            <person name="Inagaki F."/>
            <person name="Takami H."/>
        </authorList>
    </citation>
    <scope>NUCLEOTIDE SEQUENCE</scope>
    <source>
        <strain evidence="1">Expedition CK06-06</strain>
    </source>
</reference>
<evidence type="ECO:0000313" key="1">
    <source>
        <dbReference type="EMBL" id="GAI68861.1"/>
    </source>
</evidence>
<protein>
    <submittedName>
        <fullName evidence="1">Uncharacterized protein</fullName>
    </submittedName>
</protein>
<feature type="non-terminal residue" evidence="1">
    <location>
        <position position="31"/>
    </location>
</feature>
<gene>
    <name evidence="1" type="ORF">S06H3_66560</name>
</gene>
<dbReference type="EMBL" id="BARV01045436">
    <property type="protein sequence ID" value="GAI68861.1"/>
    <property type="molecule type" value="Genomic_DNA"/>
</dbReference>
<accession>X1RPE2</accession>
<comment type="caution">
    <text evidence="1">The sequence shown here is derived from an EMBL/GenBank/DDBJ whole genome shotgun (WGS) entry which is preliminary data.</text>
</comment>
<dbReference type="AlphaFoldDB" id="X1RPE2"/>
<organism evidence="1">
    <name type="scientific">marine sediment metagenome</name>
    <dbReference type="NCBI Taxonomy" id="412755"/>
    <lineage>
        <taxon>unclassified sequences</taxon>
        <taxon>metagenomes</taxon>
        <taxon>ecological metagenomes</taxon>
    </lineage>
</organism>